<evidence type="ECO:0000313" key="2">
    <source>
        <dbReference type="EMBL" id="NFV79054.1"/>
    </source>
</evidence>
<feature type="transmembrane region" description="Helical" evidence="1">
    <location>
        <begin position="279"/>
        <end position="298"/>
    </location>
</feature>
<feature type="transmembrane region" description="Helical" evidence="1">
    <location>
        <begin position="27"/>
        <end position="44"/>
    </location>
</feature>
<evidence type="ECO:0000313" key="3">
    <source>
        <dbReference type="Proteomes" id="UP000480684"/>
    </source>
</evidence>
<keyword evidence="1" id="KW-0812">Transmembrane</keyword>
<protein>
    <submittedName>
        <fullName evidence="2">Uncharacterized protein</fullName>
    </submittedName>
</protein>
<feature type="transmembrane region" description="Helical" evidence="1">
    <location>
        <begin position="230"/>
        <end position="250"/>
    </location>
</feature>
<keyword evidence="3" id="KW-1185">Reference proteome</keyword>
<dbReference type="Proteomes" id="UP000480684">
    <property type="component" value="Unassembled WGS sequence"/>
</dbReference>
<reference evidence="2 3" key="1">
    <citation type="submission" date="2020-02" db="EMBL/GenBank/DDBJ databases">
        <authorList>
            <person name="Dziuba M."/>
            <person name="Kuznetsov B."/>
            <person name="Mardanov A."/>
            <person name="Ravin N."/>
            <person name="Grouzdev D."/>
        </authorList>
    </citation>
    <scope>NUCLEOTIDE SEQUENCE [LARGE SCALE GENOMIC DNA]</scope>
    <source>
        <strain evidence="2 3">SpK</strain>
    </source>
</reference>
<proteinExistence type="predicted"/>
<gene>
    <name evidence="2" type="ORF">G4223_02850</name>
</gene>
<accession>A0A7C9UXQ3</accession>
<name>A0A7C9UXQ3_9PROT</name>
<dbReference type="RefSeq" id="WP_163674733.1">
    <property type="nucleotide sequence ID" value="NZ_JAAIYP010000009.1"/>
</dbReference>
<dbReference type="EMBL" id="JAAIYP010000009">
    <property type="protein sequence ID" value="NFV79054.1"/>
    <property type="molecule type" value="Genomic_DNA"/>
</dbReference>
<feature type="transmembrane region" description="Helical" evidence="1">
    <location>
        <begin position="95"/>
        <end position="118"/>
    </location>
</feature>
<comment type="caution">
    <text evidence="2">The sequence shown here is derived from an EMBL/GenBank/DDBJ whole genome shotgun (WGS) entry which is preliminary data.</text>
</comment>
<keyword evidence="1" id="KW-0472">Membrane</keyword>
<evidence type="ECO:0000256" key="1">
    <source>
        <dbReference type="SAM" id="Phobius"/>
    </source>
</evidence>
<dbReference type="AlphaFoldDB" id="A0A7C9UXQ3"/>
<feature type="transmembrane region" description="Helical" evidence="1">
    <location>
        <begin position="188"/>
        <end position="210"/>
    </location>
</feature>
<organism evidence="2 3">
    <name type="scientific">Magnetospirillum aberrantis SpK</name>
    <dbReference type="NCBI Taxonomy" id="908842"/>
    <lineage>
        <taxon>Bacteria</taxon>
        <taxon>Pseudomonadati</taxon>
        <taxon>Pseudomonadota</taxon>
        <taxon>Alphaproteobacteria</taxon>
        <taxon>Rhodospirillales</taxon>
        <taxon>Rhodospirillaceae</taxon>
        <taxon>Magnetospirillum</taxon>
    </lineage>
</organism>
<sequence length="354" mass="37600">MSKTAAIPFSAGALWAEKGWALLRRRPFFFVFAALAVLGLRWLFDFAPVDGASAVVIAVSYLTDALVVATLWTALDTPGGTGLWGGWRRLTGRRWRVALSGLWGLPSAALGYVMLALSTTLAQPVSMALGTRFAGWALLAWIFLSGAVCCLLLFGALFAAIDTARGETRLWTAGMRGMRAMVLGWRPLLALWTAFVCGAALVALVSATVLGHLGFDVIDGADRDLLEYWINWPALFAAVLALLCMIGPAARQLFATAEQRSLVDGQSESTFGQMAARRLGVALMALATVFALAGMFAIDMSLDLALLGSAGLATTGWALNRSAPAWGNLDSSLWERWNWVAAAALWAAVVAGAA</sequence>
<keyword evidence="1" id="KW-1133">Transmembrane helix</keyword>
<feature type="transmembrane region" description="Helical" evidence="1">
    <location>
        <begin position="138"/>
        <end position="161"/>
    </location>
</feature>